<dbReference type="InterPro" id="IPR007712">
    <property type="entry name" value="RelE/ParE_toxin"/>
</dbReference>
<proteinExistence type="inferred from homology"/>
<evidence type="ECO:0008006" key="4">
    <source>
        <dbReference type="Google" id="ProtNLM"/>
    </source>
</evidence>
<evidence type="ECO:0000256" key="2">
    <source>
        <dbReference type="ARBA" id="ARBA00022649"/>
    </source>
</evidence>
<evidence type="ECO:0000256" key="1">
    <source>
        <dbReference type="ARBA" id="ARBA00006226"/>
    </source>
</evidence>
<dbReference type="EMBL" id="LO017727">
    <property type="protein sequence ID" value="CRH05271.1"/>
    <property type="molecule type" value="Genomic_DNA"/>
</dbReference>
<dbReference type="Gene3D" id="3.30.2310.20">
    <property type="entry name" value="RelE-like"/>
    <property type="match status" value="1"/>
</dbReference>
<dbReference type="PANTHER" id="PTHR33755">
    <property type="entry name" value="TOXIN PARE1-RELATED"/>
    <property type="match status" value="1"/>
</dbReference>
<dbReference type="AlphaFoldDB" id="A0A1S7LH62"/>
<gene>
    <name evidence="3" type="ORF">MAGMO_1077</name>
</gene>
<dbReference type="InterPro" id="IPR035093">
    <property type="entry name" value="RelE/ParE_toxin_dom_sf"/>
</dbReference>
<dbReference type="InterPro" id="IPR051803">
    <property type="entry name" value="TA_system_RelE-like_toxin"/>
</dbReference>
<dbReference type="Pfam" id="PF05016">
    <property type="entry name" value="ParE_toxin"/>
    <property type="match status" value="1"/>
</dbReference>
<evidence type="ECO:0000313" key="3">
    <source>
        <dbReference type="EMBL" id="CRH05271.1"/>
    </source>
</evidence>
<comment type="similarity">
    <text evidence="1">Belongs to the RelE toxin family.</text>
</comment>
<name>A0A1S7LH62_MAGMO</name>
<keyword evidence="2" id="KW-1277">Toxin-antitoxin system</keyword>
<sequence length="103" mass="12287">MKCFQVIVTPNAQENIEHAYAWLQEEDPHYAQRWLQEIRDKILELATLPKSHAIAPESTAFETDVRQLLVGRGTPWRVFFTIDDQKVYILHVRHGRQDYWRPE</sequence>
<accession>A0A1S7LH62</accession>
<protein>
    <recommendedName>
        <fullName evidence="4">Plasmid stabilization system</fullName>
    </recommendedName>
</protein>
<reference evidence="3" key="1">
    <citation type="submission" date="2015-04" db="EMBL/GenBank/DDBJ databases">
        <authorList>
            <person name="Syromyatnikov M.Y."/>
            <person name="Popov V.N."/>
        </authorList>
    </citation>
    <scope>NUCLEOTIDE SEQUENCE</scope>
    <source>
        <strain evidence="3">MO-1</strain>
    </source>
</reference>
<organism evidence="3">
    <name type="scientific">Magnetococcus massalia (strain MO-1)</name>
    <dbReference type="NCBI Taxonomy" id="451514"/>
    <lineage>
        <taxon>Bacteria</taxon>
        <taxon>Pseudomonadati</taxon>
        <taxon>Pseudomonadota</taxon>
        <taxon>Magnetococcia</taxon>
        <taxon>Magnetococcales</taxon>
        <taxon>Magnetococcaceae</taxon>
        <taxon>Magnetococcus</taxon>
    </lineage>
</organism>